<accession>A0A348HEV7</accession>
<keyword evidence="5 7" id="KW-1133">Transmembrane helix</keyword>
<dbReference type="Pfam" id="PF01027">
    <property type="entry name" value="Bax1-I"/>
    <property type="match status" value="1"/>
</dbReference>
<gene>
    <name evidence="8" type="ORF">ZBT109_1399</name>
</gene>
<feature type="transmembrane region" description="Helical" evidence="7">
    <location>
        <begin position="186"/>
        <end position="204"/>
    </location>
</feature>
<feature type="transmembrane region" description="Helical" evidence="7">
    <location>
        <begin position="74"/>
        <end position="91"/>
    </location>
</feature>
<keyword evidence="4 7" id="KW-0812">Transmembrane</keyword>
<dbReference type="AlphaFoldDB" id="A0A348HEV7"/>
<feature type="transmembrane region" description="Helical" evidence="7">
    <location>
        <begin position="159"/>
        <end position="180"/>
    </location>
</feature>
<feature type="transmembrane region" description="Helical" evidence="7">
    <location>
        <begin position="50"/>
        <end position="68"/>
    </location>
</feature>
<evidence type="ECO:0000313" key="9">
    <source>
        <dbReference type="Proteomes" id="UP000267342"/>
    </source>
</evidence>
<evidence type="ECO:0000256" key="3">
    <source>
        <dbReference type="ARBA" id="ARBA00022475"/>
    </source>
</evidence>
<keyword evidence="9" id="KW-1185">Reference proteome</keyword>
<evidence type="ECO:0000256" key="4">
    <source>
        <dbReference type="ARBA" id="ARBA00022692"/>
    </source>
</evidence>
<dbReference type="STRING" id="1123510.GCA_000620025_00392"/>
<comment type="similarity">
    <text evidence="2 7">Belongs to the BI1 family.</text>
</comment>
<feature type="transmembrane region" description="Helical" evidence="7">
    <location>
        <begin position="131"/>
        <end position="152"/>
    </location>
</feature>
<keyword evidence="3" id="KW-1003">Cell membrane</keyword>
<proteinExistence type="inferred from homology"/>
<evidence type="ECO:0000256" key="6">
    <source>
        <dbReference type="ARBA" id="ARBA00023136"/>
    </source>
</evidence>
<name>A0A348HEV7_9GAMM</name>
<dbReference type="CDD" id="cd10433">
    <property type="entry name" value="YccA_like"/>
    <property type="match status" value="1"/>
</dbReference>
<feature type="transmembrane region" description="Helical" evidence="7">
    <location>
        <begin position="216"/>
        <end position="239"/>
    </location>
</feature>
<dbReference type="PANTHER" id="PTHR23291">
    <property type="entry name" value="BAX INHIBITOR-RELATED"/>
    <property type="match status" value="1"/>
</dbReference>
<reference evidence="8 9" key="1">
    <citation type="submission" date="2018-09" db="EMBL/GenBank/DDBJ databases">
        <title>Zymobacter palmae IAM14233 (=T109) whole genome analysis.</title>
        <authorList>
            <person name="Yanase H."/>
        </authorList>
    </citation>
    <scope>NUCLEOTIDE SEQUENCE [LARGE SCALE GENOMIC DNA]</scope>
    <source>
        <strain evidence="8 9">IAM14233</strain>
    </source>
</reference>
<organism evidence="8 9">
    <name type="scientific">Zymobacter palmae</name>
    <dbReference type="NCBI Taxonomy" id="33074"/>
    <lineage>
        <taxon>Bacteria</taxon>
        <taxon>Pseudomonadati</taxon>
        <taxon>Pseudomonadota</taxon>
        <taxon>Gammaproteobacteria</taxon>
        <taxon>Oceanospirillales</taxon>
        <taxon>Halomonadaceae</taxon>
        <taxon>Zymobacter group</taxon>
        <taxon>Zymobacter</taxon>
    </lineage>
</organism>
<evidence type="ECO:0000256" key="7">
    <source>
        <dbReference type="RuleBase" id="RU004379"/>
    </source>
</evidence>
<keyword evidence="6 7" id="KW-0472">Membrane</keyword>
<evidence type="ECO:0000256" key="2">
    <source>
        <dbReference type="ARBA" id="ARBA00010350"/>
    </source>
</evidence>
<sequence>MTMGCLIRKDTMEFHLKAGDIIVDRNPFPTVDQTQVVTASEGRRVLRNTYSLLAITLLFSAAMAWLSFALGTRYISPIIFIVGAYGLMFLVHATARTGFGLVAILAFTGFMGYSLGPVLNMFMYARGGSSIVLLALSMTGVSFLGLSLVGIFTRRDLGFLGNFITVGVFVLLAGMIINLFVHASALSMVMCCGFILLSSAVILFRTQQIVRGGETNYILATIDLYVSIYNIFVSLLQILNNRD</sequence>
<protein>
    <submittedName>
        <fullName evidence="8">Integral membrane protein, interacts with FtsH</fullName>
    </submittedName>
</protein>
<dbReference type="InterPro" id="IPR006214">
    <property type="entry name" value="Bax_inhibitor_1-related"/>
</dbReference>
<dbReference type="EMBL" id="AP018933">
    <property type="protein sequence ID" value="BBG30159.1"/>
    <property type="molecule type" value="Genomic_DNA"/>
</dbReference>
<dbReference type="GO" id="GO:0005886">
    <property type="term" value="C:plasma membrane"/>
    <property type="evidence" value="ECO:0007669"/>
    <property type="project" value="UniProtKB-SubCell"/>
</dbReference>
<dbReference type="Proteomes" id="UP000267342">
    <property type="component" value="Chromosome"/>
</dbReference>
<feature type="transmembrane region" description="Helical" evidence="7">
    <location>
        <begin position="98"/>
        <end position="119"/>
    </location>
</feature>
<dbReference type="PANTHER" id="PTHR23291:SF115">
    <property type="entry name" value="MODULATOR OF FTSH PROTEASE YCCA"/>
    <property type="match status" value="1"/>
</dbReference>
<evidence type="ECO:0000313" key="8">
    <source>
        <dbReference type="EMBL" id="BBG30159.1"/>
    </source>
</evidence>
<evidence type="ECO:0000256" key="5">
    <source>
        <dbReference type="ARBA" id="ARBA00022989"/>
    </source>
</evidence>
<dbReference type="KEGG" id="zpl:ZBT109_1399"/>
<comment type="subcellular location">
    <subcellularLocation>
        <location evidence="1">Cell membrane</location>
        <topology evidence="1">Multi-pass membrane protein</topology>
    </subcellularLocation>
</comment>
<evidence type="ECO:0000256" key="1">
    <source>
        <dbReference type="ARBA" id="ARBA00004651"/>
    </source>
</evidence>